<dbReference type="Pfam" id="PF25583">
    <property type="entry name" value="WCX"/>
    <property type="match status" value="1"/>
</dbReference>
<feature type="region of interest" description="Disordered" evidence="3">
    <location>
        <begin position="326"/>
        <end position="367"/>
    </location>
</feature>
<dbReference type="PANTHER" id="PTHR34580:SF1">
    <property type="entry name" value="PROTEIN PAFC"/>
    <property type="match status" value="1"/>
</dbReference>
<dbReference type="EMBL" id="BAAAZR010000010">
    <property type="protein sequence ID" value="GAA3819071.1"/>
    <property type="molecule type" value="Genomic_DNA"/>
</dbReference>
<organism evidence="6 7">
    <name type="scientific">Sphaerisporangium flaviroseum</name>
    <dbReference type="NCBI Taxonomy" id="509199"/>
    <lineage>
        <taxon>Bacteria</taxon>
        <taxon>Bacillati</taxon>
        <taxon>Actinomycetota</taxon>
        <taxon>Actinomycetes</taxon>
        <taxon>Streptosporangiales</taxon>
        <taxon>Streptosporangiaceae</taxon>
        <taxon>Sphaerisporangium</taxon>
    </lineage>
</organism>
<dbReference type="Pfam" id="PF08279">
    <property type="entry name" value="HTH_11"/>
    <property type="match status" value="1"/>
</dbReference>
<dbReference type="Proteomes" id="UP001500888">
    <property type="component" value="Unassembled WGS sequence"/>
</dbReference>
<evidence type="ECO:0000313" key="6">
    <source>
        <dbReference type="EMBL" id="GAA3819071.1"/>
    </source>
</evidence>
<dbReference type="SUPFAM" id="SSF46785">
    <property type="entry name" value="Winged helix' DNA-binding domain"/>
    <property type="match status" value="1"/>
</dbReference>
<dbReference type="Pfam" id="PF13280">
    <property type="entry name" value="WYL"/>
    <property type="match status" value="1"/>
</dbReference>
<dbReference type="Gene3D" id="1.10.10.10">
    <property type="entry name" value="Winged helix-like DNA-binding domain superfamily/Winged helix DNA-binding domain"/>
    <property type="match status" value="1"/>
</dbReference>
<comment type="caution">
    <text evidence="6">The sequence shown here is derived from an EMBL/GenBank/DDBJ whole genome shotgun (WGS) entry which is preliminary data.</text>
</comment>
<name>A0ABP7II82_9ACTN</name>
<feature type="compositionally biased region" description="Low complexity" evidence="3">
    <location>
        <begin position="328"/>
        <end position="367"/>
    </location>
</feature>
<dbReference type="InterPro" id="IPR036388">
    <property type="entry name" value="WH-like_DNA-bd_sf"/>
</dbReference>
<dbReference type="PROSITE" id="PS52050">
    <property type="entry name" value="WYL"/>
    <property type="match status" value="1"/>
</dbReference>
<proteinExistence type="predicted"/>
<keyword evidence="4" id="KW-0732">Signal</keyword>
<dbReference type="RefSeq" id="WP_344943287.1">
    <property type="nucleotide sequence ID" value="NZ_BAAAZR010000010.1"/>
</dbReference>
<dbReference type="InterPro" id="IPR013196">
    <property type="entry name" value="HTH_11"/>
</dbReference>
<dbReference type="InterPro" id="IPR026881">
    <property type="entry name" value="WYL_dom"/>
</dbReference>
<gene>
    <name evidence="6" type="ORF">GCM10022226_44470</name>
</gene>
<dbReference type="InterPro" id="IPR057727">
    <property type="entry name" value="WCX_dom"/>
</dbReference>
<evidence type="ECO:0000313" key="7">
    <source>
        <dbReference type="Proteomes" id="UP001500888"/>
    </source>
</evidence>
<evidence type="ECO:0000256" key="1">
    <source>
        <dbReference type="ARBA" id="ARBA00023015"/>
    </source>
</evidence>
<dbReference type="InterPro" id="IPR001034">
    <property type="entry name" value="DeoR_HTH"/>
</dbReference>
<sequence>MRASRLLSLLLLLQTRGRMTAAELSEELEVSVRTVYRDVEALSSAGVPVYADRGPAGGYQLLDGYRTRLNGLTAEEASSLFLAGLPGPAAELGLADVAAAAELKLLAALPPEPRSQASRMRERFLLDVPGWYRDADDVPHLGQVADAVWEGRRLRMVYRRWGPTEVEREVRPYGLVLKGGSWYMVAAPDDATARTYRVSRIVSVEVLPERFARPEGFDLADFWHTYSADFRDRMYTAEATIRLAPGAEGLLRYTAGARPVDTALAAAGPPGEDGWTELRLPVESVRHACWLLLRMGSDLEVLGPPELRRLMATTVSKLATMYGTAILSPGGDSPSGDGRSPGADSSSGPGPSSPDGLAGPLSRSSPR</sequence>
<dbReference type="InterPro" id="IPR028349">
    <property type="entry name" value="PafC-like"/>
</dbReference>
<feature type="domain" description="HTH deoR-type" evidence="5">
    <location>
        <begin position="2"/>
        <end position="75"/>
    </location>
</feature>
<accession>A0ABP7II82</accession>
<keyword evidence="1" id="KW-0805">Transcription regulation</keyword>
<feature type="chain" id="PRO_5046106519" evidence="4">
    <location>
        <begin position="22"/>
        <end position="367"/>
    </location>
</feature>
<dbReference type="InterPro" id="IPR036390">
    <property type="entry name" value="WH_DNA-bd_sf"/>
</dbReference>
<dbReference type="InterPro" id="IPR051534">
    <property type="entry name" value="CBASS_pafABC_assoc_protein"/>
</dbReference>
<protein>
    <submittedName>
        <fullName evidence="6">YafY family protein</fullName>
    </submittedName>
</protein>
<evidence type="ECO:0000256" key="4">
    <source>
        <dbReference type="SAM" id="SignalP"/>
    </source>
</evidence>
<dbReference type="PROSITE" id="PS51000">
    <property type="entry name" value="HTH_DEOR_2"/>
    <property type="match status" value="1"/>
</dbReference>
<dbReference type="PIRSF" id="PIRSF016838">
    <property type="entry name" value="PafC"/>
    <property type="match status" value="1"/>
</dbReference>
<evidence type="ECO:0000256" key="3">
    <source>
        <dbReference type="SAM" id="MobiDB-lite"/>
    </source>
</evidence>
<evidence type="ECO:0000259" key="5">
    <source>
        <dbReference type="PROSITE" id="PS51000"/>
    </source>
</evidence>
<reference evidence="7" key="1">
    <citation type="journal article" date="2019" name="Int. J. Syst. Evol. Microbiol.">
        <title>The Global Catalogue of Microorganisms (GCM) 10K type strain sequencing project: providing services to taxonomists for standard genome sequencing and annotation.</title>
        <authorList>
            <consortium name="The Broad Institute Genomics Platform"/>
            <consortium name="The Broad Institute Genome Sequencing Center for Infectious Disease"/>
            <person name="Wu L."/>
            <person name="Ma J."/>
        </authorList>
    </citation>
    <scope>NUCLEOTIDE SEQUENCE [LARGE SCALE GENOMIC DNA]</scope>
    <source>
        <strain evidence="7">JCM 16908</strain>
    </source>
</reference>
<keyword evidence="7" id="KW-1185">Reference proteome</keyword>
<evidence type="ECO:0000256" key="2">
    <source>
        <dbReference type="ARBA" id="ARBA00023163"/>
    </source>
</evidence>
<keyword evidence="2" id="KW-0804">Transcription</keyword>
<feature type="signal peptide" evidence="4">
    <location>
        <begin position="1"/>
        <end position="21"/>
    </location>
</feature>
<dbReference type="PANTHER" id="PTHR34580">
    <property type="match status" value="1"/>
</dbReference>